<evidence type="ECO:0000313" key="2">
    <source>
        <dbReference type="Proteomes" id="UP001055879"/>
    </source>
</evidence>
<organism evidence="1 2">
    <name type="scientific">Arctium lappa</name>
    <name type="common">Greater burdock</name>
    <name type="synonym">Lappa major</name>
    <dbReference type="NCBI Taxonomy" id="4217"/>
    <lineage>
        <taxon>Eukaryota</taxon>
        <taxon>Viridiplantae</taxon>
        <taxon>Streptophyta</taxon>
        <taxon>Embryophyta</taxon>
        <taxon>Tracheophyta</taxon>
        <taxon>Spermatophyta</taxon>
        <taxon>Magnoliopsida</taxon>
        <taxon>eudicotyledons</taxon>
        <taxon>Gunneridae</taxon>
        <taxon>Pentapetalae</taxon>
        <taxon>asterids</taxon>
        <taxon>campanulids</taxon>
        <taxon>Asterales</taxon>
        <taxon>Asteraceae</taxon>
        <taxon>Carduoideae</taxon>
        <taxon>Cardueae</taxon>
        <taxon>Arctiinae</taxon>
        <taxon>Arctium</taxon>
    </lineage>
</organism>
<accession>A0ACB9FHF3</accession>
<comment type="caution">
    <text evidence="1">The sequence shown here is derived from an EMBL/GenBank/DDBJ whole genome shotgun (WGS) entry which is preliminary data.</text>
</comment>
<dbReference type="EMBL" id="CM042047">
    <property type="protein sequence ID" value="KAI3770266.1"/>
    <property type="molecule type" value="Genomic_DNA"/>
</dbReference>
<reference evidence="1 2" key="2">
    <citation type="journal article" date="2022" name="Mol. Ecol. Resour.">
        <title>The genomes of chicory, endive, great burdock and yacon provide insights into Asteraceae paleo-polyploidization history and plant inulin production.</title>
        <authorList>
            <person name="Fan W."/>
            <person name="Wang S."/>
            <person name="Wang H."/>
            <person name="Wang A."/>
            <person name="Jiang F."/>
            <person name="Liu H."/>
            <person name="Zhao H."/>
            <person name="Xu D."/>
            <person name="Zhang Y."/>
        </authorList>
    </citation>
    <scope>NUCLEOTIDE SEQUENCE [LARGE SCALE GENOMIC DNA]</scope>
    <source>
        <strain evidence="2">cv. Niubang</strain>
    </source>
</reference>
<dbReference type="Proteomes" id="UP001055879">
    <property type="component" value="Linkage Group LG01"/>
</dbReference>
<proteinExistence type="predicted"/>
<sequence length="75" mass="8440">MSPISLVLTITTPPTAGDAHDDVDMTRVKRRTVYKKKPAAKKKKRQAKELKIPARQSYSSLLVLLEEVKVKILPL</sequence>
<keyword evidence="2" id="KW-1185">Reference proteome</keyword>
<gene>
    <name evidence="1" type="ORF">L6452_01393</name>
</gene>
<name>A0ACB9FHF3_ARCLA</name>
<evidence type="ECO:0000313" key="1">
    <source>
        <dbReference type="EMBL" id="KAI3770266.1"/>
    </source>
</evidence>
<protein>
    <submittedName>
        <fullName evidence="1">Uncharacterized protein</fullName>
    </submittedName>
</protein>
<reference evidence="2" key="1">
    <citation type="journal article" date="2022" name="Mol. Ecol. Resour.">
        <title>The genomes of chicory, endive, great burdock and yacon provide insights into Asteraceae palaeo-polyploidization history and plant inulin production.</title>
        <authorList>
            <person name="Fan W."/>
            <person name="Wang S."/>
            <person name="Wang H."/>
            <person name="Wang A."/>
            <person name="Jiang F."/>
            <person name="Liu H."/>
            <person name="Zhao H."/>
            <person name="Xu D."/>
            <person name="Zhang Y."/>
        </authorList>
    </citation>
    <scope>NUCLEOTIDE SEQUENCE [LARGE SCALE GENOMIC DNA]</scope>
    <source>
        <strain evidence="2">cv. Niubang</strain>
    </source>
</reference>